<dbReference type="AlphaFoldDB" id="A0A5E8C3Z3"/>
<comment type="similarity">
    <text evidence="2 12">Belongs to the adaptor complexes small subunit family.</text>
</comment>
<evidence type="ECO:0000259" key="14">
    <source>
        <dbReference type="Pfam" id="PF01217"/>
    </source>
</evidence>
<feature type="region of interest" description="Disordered" evidence="13">
    <location>
        <begin position="38"/>
        <end position="58"/>
    </location>
</feature>
<evidence type="ECO:0000256" key="5">
    <source>
        <dbReference type="ARBA" id="ARBA00022490"/>
    </source>
</evidence>
<sequence length="216" mass="23734">MFEMSLYAVKAFLILDNEGKRVFAKYYRAPHDSSAIAPVGKTAAASEPKSETGPHHQTTTDLAQVVKEQRTFEQGLFKKTYKQGADVVLYEDCVVAYKQVADVTLYVVGNGVDENEVLLYQALAGIHDALAHLVRVAVDKRALLENYDLLSLVVDEAIDSGVVLEVNPAVLESRVSRAPTAEATSLSNIELSEQGLLSAYQFARGKLSERLRAQFQ</sequence>
<keyword evidence="10 12" id="KW-0968">Cytoplasmic vesicle</keyword>
<dbReference type="GO" id="GO:0006886">
    <property type="term" value="P:intracellular protein transport"/>
    <property type="evidence" value="ECO:0007669"/>
    <property type="project" value="TreeGrafter"/>
</dbReference>
<comment type="subcellular location">
    <subcellularLocation>
        <location evidence="12">Cytoplasm</location>
    </subcellularLocation>
    <subcellularLocation>
        <location evidence="1 12">Golgi apparatus membrane</location>
        <topology evidence="1 12">Peripheral membrane protein</topology>
        <orientation evidence="1 12">Cytoplasmic side</orientation>
    </subcellularLocation>
    <subcellularLocation>
        <location evidence="12">Cytoplasmic vesicle</location>
        <location evidence="12">COPI-coated vesicle membrane</location>
        <topology evidence="12">Peripheral membrane protein</topology>
        <orientation evidence="12">Cytoplasmic side</orientation>
    </subcellularLocation>
</comment>
<dbReference type="SUPFAM" id="SSF64356">
    <property type="entry name" value="SNARE-like"/>
    <property type="match status" value="1"/>
</dbReference>
<dbReference type="GO" id="GO:0000139">
    <property type="term" value="C:Golgi membrane"/>
    <property type="evidence" value="ECO:0007669"/>
    <property type="project" value="UniProtKB-SubCell"/>
</dbReference>
<dbReference type="GeneID" id="43585053"/>
<evidence type="ECO:0000256" key="9">
    <source>
        <dbReference type="ARBA" id="ARBA00023136"/>
    </source>
</evidence>
<reference evidence="15 16" key="1">
    <citation type="submission" date="2019-09" db="EMBL/GenBank/DDBJ databases">
        <authorList>
            <person name="Brejova B."/>
        </authorList>
    </citation>
    <scope>NUCLEOTIDE SEQUENCE [LARGE SCALE GENOMIC DNA]</scope>
</reference>
<dbReference type="Pfam" id="PF01217">
    <property type="entry name" value="Clat_adaptor_s"/>
    <property type="match status" value="1"/>
</dbReference>
<keyword evidence="8 12" id="KW-0333">Golgi apparatus</keyword>
<dbReference type="InterPro" id="IPR011012">
    <property type="entry name" value="Longin-like_dom_sf"/>
</dbReference>
<proteinExistence type="inferred from homology"/>
<name>A0A5E8C3Z3_9ASCO</name>
<evidence type="ECO:0000256" key="13">
    <source>
        <dbReference type="SAM" id="MobiDB-lite"/>
    </source>
</evidence>
<evidence type="ECO:0000256" key="7">
    <source>
        <dbReference type="ARBA" id="ARBA00022927"/>
    </source>
</evidence>
<protein>
    <recommendedName>
        <fullName evidence="12">Coatomer subunit zeta</fullName>
    </recommendedName>
</protein>
<dbReference type="Proteomes" id="UP000398389">
    <property type="component" value="Unassembled WGS sequence"/>
</dbReference>
<keyword evidence="5 12" id="KW-0963">Cytoplasm</keyword>
<evidence type="ECO:0000256" key="2">
    <source>
        <dbReference type="ARBA" id="ARBA00006972"/>
    </source>
</evidence>
<keyword evidence="9 12" id="KW-0472">Membrane</keyword>
<comment type="subunit">
    <text evidence="3 12">Oligomeric complex that consists of at least the alpha, beta, beta', gamma, delta, epsilon and zeta subunits.</text>
</comment>
<dbReference type="InterPro" id="IPR039652">
    <property type="entry name" value="Coatomer_zeta"/>
</dbReference>
<evidence type="ECO:0000256" key="8">
    <source>
        <dbReference type="ARBA" id="ARBA00023034"/>
    </source>
</evidence>
<evidence type="ECO:0000256" key="3">
    <source>
        <dbReference type="ARBA" id="ARBA00011775"/>
    </source>
</evidence>
<evidence type="ECO:0000256" key="4">
    <source>
        <dbReference type="ARBA" id="ARBA00022448"/>
    </source>
</evidence>
<dbReference type="PANTHER" id="PTHR11043:SF0">
    <property type="entry name" value="COATOMER SUBUNIT ZETA"/>
    <property type="match status" value="1"/>
</dbReference>
<dbReference type="OrthoDB" id="10249988at2759"/>
<organism evidence="15 16">
    <name type="scientific">Magnusiomyces paraingens</name>
    <dbReference type="NCBI Taxonomy" id="2606893"/>
    <lineage>
        <taxon>Eukaryota</taxon>
        <taxon>Fungi</taxon>
        <taxon>Dikarya</taxon>
        <taxon>Ascomycota</taxon>
        <taxon>Saccharomycotina</taxon>
        <taxon>Dipodascomycetes</taxon>
        <taxon>Dipodascales</taxon>
        <taxon>Dipodascaceae</taxon>
        <taxon>Magnusiomyces</taxon>
    </lineage>
</organism>
<comment type="function">
    <text evidence="11">The coatomer is a cytosolic protein complex that binds to dilysine motifs and reversibly associates with Golgi non-clathrin-coated vesicles, which further mediate biosynthetic protein transport from the ER, via the Golgi up to the trans Golgi network. Coatomer complex is required for budding from Golgi membranes, and is essential for the retrograde Golgi-to-ER transport of dilysine-tagged proteins. The zeta subunit may be involved in regulating the coat assembly and, hence, the rate of biosynthetic protein transport due to its association-dissociation properties with the coatomer complex.</text>
</comment>
<dbReference type="PANTHER" id="PTHR11043">
    <property type="entry name" value="ZETA-COAT PROTEIN"/>
    <property type="match status" value="1"/>
</dbReference>
<evidence type="ECO:0000256" key="11">
    <source>
        <dbReference type="ARBA" id="ARBA00045555"/>
    </source>
</evidence>
<dbReference type="RefSeq" id="XP_031856844.1">
    <property type="nucleotide sequence ID" value="XM_032000953.1"/>
</dbReference>
<keyword evidence="7 12" id="KW-0653">Protein transport</keyword>
<dbReference type="FunFam" id="3.30.450.60:FF:000013">
    <property type="entry name" value="Coatomer subunit zeta"/>
    <property type="match status" value="1"/>
</dbReference>
<evidence type="ECO:0000256" key="1">
    <source>
        <dbReference type="ARBA" id="ARBA00004255"/>
    </source>
</evidence>
<dbReference type="InterPro" id="IPR022775">
    <property type="entry name" value="AP_mu_sigma_su"/>
</dbReference>
<evidence type="ECO:0000256" key="12">
    <source>
        <dbReference type="RuleBase" id="RU366053"/>
    </source>
</evidence>
<dbReference type="GO" id="GO:0006891">
    <property type="term" value="P:intra-Golgi vesicle-mediated transport"/>
    <property type="evidence" value="ECO:0007669"/>
    <property type="project" value="TreeGrafter"/>
</dbReference>
<evidence type="ECO:0000256" key="6">
    <source>
        <dbReference type="ARBA" id="ARBA00022892"/>
    </source>
</evidence>
<feature type="domain" description="AP complex mu/sigma subunit" evidence="14">
    <location>
        <begin position="9"/>
        <end position="176"/>
    </location>
</feature>
<dbReference type="GO" id="GO:0006890">
    <property type="term" value="P:retrograde vesicle-mediated transport, Golgi to endoplasmic reticulum"/>
    <property type="evidence" value="ECO:0007669"/>
    <property type="project" value="UniProtKB-UniRule"/>
</dbReference>
<dbReference type="Gene3D" id="3.30.450.60">
    <property type="match status" value="1"/>
</dbReference>
<keyword evidence="6 12" id="KW-0931">ER-Golgi transport</keyword>
<accession>A0A5E8C3Z3</accession>
<keyword evidence="16" id="KW-1185">Reference proteome</keyword>
<dbReference type="GO" id="GO:0030126">
    <property type="term" value="C:COPI vesicle coat"/>
    <property type="evidence" value="ECO:0007669"/>
    <property type="project" value="UniProtKB-UniRule"/>
</dbReference>
<evidence type="ECO:0000313" key="16">
    <source>
        <dbReference type="Proteomes" id="UP000398389"/>
    </source>
</evidence>
<dbReference type="EMBL" id="CABVLU010000005">
    <property type="protein sequence ID" value="VVT58504.1"/>
    <property type="molecule type" value="Genomic_DNA"/>
</dbReference>
<evidence type="ECO:0000256" key="10">
    <source>
        <dbReference type="ARBA" id="ARBA00023329"/>
    </source>
</evidence>
<gene>
    <name evidence="15" type="ORF">SAPINGB_P006242</name>
</gene>
<keyword evidence="4 12" id="KW-0813">Transport</keyword>
<evidence type="ECO:0000313" key="15">
    <source>
        <dbReference type="EMBL" id="VVT58504.1"/>
    </source>
</evidence>